<organism evidence="2">
    <name type="scientific">Volvox carteri f. nagariensis</name>
    <dbReference type="NCBI Taxonomy" id="3068"/>
    <lineage>
        <taxon>Eukaryota</taxon>
        <taxon>Viridiplantae</taxon>
        <taxon>Chlorophyta</taxon>
        <taxon>core chlorophytes</taxon>
        <taxon>Chlorophyceae</taxon>
        <taxon>CS clade</taxon>
        <taxon>Chlamydomonadales</taxon>
        <taxon>Volvocaceae</taxon>
        <taxon>Volvox</taxon>
    </lineage>
</organism>
<accession>D8TKG3</accession>
<reference evidence="1 2" key="1">
    <citation type="journal article" date="2010" name="Science">
        <title>Genomic analysis of organismal complexity in the multicellular green alga Volvox carteri.</title>
        <authorList>
            <person name="Prochnik S.E."/>
            <person name="Umen J."/>
            <person name="Nedelcu A.M."/>
            <person name="Hallmann A."/>
            <person name="Miller S.M."/>
            <person name="Nishii I."/>
            <person name="Ferris P."/>
            <person name="Kuo A."/>
            <person name="Mitros T."/>
            <person name="Fritz-Laylin L.K."/>
            <person name="Hellsten U."/>
            <person name="Chapman J."/>
            <person name="Simakov O."/>
            <person name="Rensing S.A."/>
            <person name="Terry A."/>
            <person name="Pangilinan J."/>
            <person name="Kapitonov V."/>
            <person name="Jurka J."/>
            <person name="Salamov A."/>
            <person name="Shapiro H."/>
            <person name="Schmutz J."/>
            <person name="Grimwood J."/>
            <person name="Lindquist E."/>
            <person name="Lucas S."/>
            <person name="Grigoriev I.V."/>
            <person name="Schmitt R."/>
            <person name="Kirk D."/>
            <person name="Rokhsar D.S."/>
        </authorList>
    </citation>
    <scope>NUCLEOTIDE SEQUENCE [LARGE SCALE GENOMIC DNA]</scope>
    <source>
        <strain evidence="2">f. Nagariensis / Eve</strain>
    </source>
</reference>
<protein>
    <submittedName>
        <fullName evidence="1">Uncharacterized protein</fullName>
    </submittedName>
</protein>
<evidence type="ECO:0000313" key="2">
    <source>
        <dbReference type="Proteomes" id="UP000001058"/>
    </source>
</evidence>
<dbReference type="AlphaFoldDB" id="D8TKG3"/>
<dbReference type="GeneID" id="9618051"/>
<dbReference type="Proteomes" id="UP000001058">
    <property type="component" value="Unassembled WGS sequence"/>
</dbReference>
<dbReference type="KEGG" id="vcn:VOLCADRAFT_87209"/>
<name>D8TKG3_VOLCA</name>
<sequence length="235" mass="25556">MHKKCLGSMKQPDLLAELLRATVLTDEDAAHFWAMGIGLRLHGPHGAAAICAAHPLQGWVCDGGTADTTSLLNDSQANRDRAEHVDPSCGTGKRLPMWARDSLSVAAPTDIRALRALMKSASPNGGGRNRAGSGTAVSKALIFKQKLLLSSYSLHDEAALFRSYTNAEFNAELERGRQHHAVFESNYGSKPATTVPYNITKRIHDGDMPDFNTAMYADIMKLWITASQYSHTAHI</sequence>
<dbReference type="RefSeq" id="XP_002946832.1">
    <property type="nucleotide sequence ID" value="XM_002946786.1"/>
</dbReference>
<dbReference type="EMBL" id="GL378325">
    <property type="protein sequence ID" value="EFJ52058.1"/>
    <property type="molecule type" value="Genomic_DNA"/>
</dbReference>
<keyword evidence="2" id="KW-1185">Reference proteome</keyword>
<proteinExistence type="predicted"/>
<gene>
    <name evidence="1" type="ORF">VOLCADRAFT_87209</name>
</gene>
<evidence type="ECO:0000313" key="1">
    <source>
        <dbReference type="EMBL" id="EFJ52058.1"/>
    </source>
</evidence>
<dbReference type="InParanoid" id="D8TKG3"/>